<name>A0A1Z4JFX7_LEPBY</name>
<sequence>MLDSQFEIAIVGAGMSGLTCAQMLHQAGYKVVVLDKSRGLGGRMATRRLHGTHADHGVCYLKPKSDEFQNLLDQLVDRQVSRVWTDRIHEWVDGQIRAPESQAACYVSPTGISAIAKFLSAGLTLKLNHRVTEIKPGWQLHCESGETISAQVVVIAIPAPQAAQLYEWDKLNQVEYSPCISAIAVYPAERQSEVEQLPWKALICADSELGWIGLDSTKQIHPVQPAVVVQSNAAFATRYLEDLDLQKVGERLLERASEVGLPWLTSPEVLQVHRWRYAFPIQPLPESFLVADTEQPLMFTGDWCGGNRVENAFQAGMATARELNRRLENRSLGERFWWQI</sequence>
<evidence type="ECO:0000313" key="2">
    <source>
        <dbReference type="EMBL" id="BAY55669.1"/>
    </source>
</evidence>
<dbReference type="GO" id="GO:0016491">
    <property type="term" value="F:oxidoreductase activity"/>
    <property type="evidence" value="ECO:0007669"/>
    <property type="project" value="InterPro"/>
</dbReference>
<dbReference type="Proteomes" id="UP000217895">
    <property type="component" value="Chromosome"/>
</dbReference>
<dbReference type="Pfam" id="PF13450">
    <property type="entry name" value="NAD_binding_8"/>
    <property type="match status" value="1"/>
</dbReference>
<gene>
    <name evidence="2" type="ORF">NIES2135_24930</name>
</gene>
<dbReference type="PANTHER" id="PTHR16128:SF5">
    <property type="entry name" value="FAD_NAD(P)-BINDING OXIDOREDUCTASE FAMILY PROTEIN"/>
    <property type="match status" value="1"/>
</dbReference>
<dbReference type="InterPro" id="IPR002937">
    <property type="entry name" value="Amino_oxidase"/>
</dbReference>
<dbReference type="InterPro" id="IPR036188">
    <property type="entry name" value="FAD/NAD-bd_sf"/>
</dbReference>
<evidence type="ECO:0000313" key="3">
    <source>
        <dbReference type="Proteomes" id="UP000217895"/>
    </source>
</evidence>
<accession>A0A1Z4JFX7</accession>
<feature type="domain" description="Amine oxidase" evidence="1">
    <location>
        <begin position="105"/>
        <end position="323"/>
    </location>
</feature>
<dbReference type="Gene3D" id="3.50.50.60">
    <property type="entry name" value="FAD/NAD(P)-binding domain"/>
    <property type="match status" value="1"/>
</dbReference>
<dbReference type="AlphaFoldDB" id="A0A1Z4JFX7"/>
<proteinExistence type="predicted"/>
<dbReference type="Pfam" id="PF01593">
    <property type="entry name" value="Amino_oxidase"/>
    <property type="match status" value="1"/>
</dbReference>
<evidence type="ECO:0000259" key="1">
    <source>
        <dbReference type="Pfam" id="PF01593"/>
    </source>
</evidence>
<protein>
    <submittedName>
        <fullName evidence="2">FAD dependent oxidoreductase</fullName>
    </submittedName>
</protein>
<dbReference type="PRINTS" id="PR00419">
    <property type="entry name" value="ADXRDTASE"/>
</dbReference>
<dbReference type="SUPFAM" id="SSF51905">
    <property type="entry name" value="FAD/NAD(P)-binding domain"/>
    <property type="match status" value="1"/>
</dbReference>
<keyword evidence="3" id="KW-1185">Reference proteome</keyword>
<reference evidence="2 3" key="1">
    <citation type="submission" date="2017-06" db="EMBL/GenBank/DDBJ databases">
        <title>Genome sequencing of cyanobaciteial culture collection at National Institute for Environmental Studies (NIES).</title>
        <authorList>
            <person name="Hirose Y."/>
            <person name="Shimura Y."/>
            <person name="Fujisawa T."/>
            <person name="Nakamura Y."/>
            <person name="Kawachi M."/>
        </authorList>
    </citation>
    <scope>NUCLEOTIDE SEQUENCE [LARGE SCALE GENOMIC DNA]</scope>
    <source>
        <strain evidence="2 3">NIES-2135</strain>
    </source>
</reference>
<dbReference type="EMBL" id="AP018203">
    <property type="protein sequence ID" value="BAY55669.1"/>
    <property type="molecule type" value="Genomic_DNA"/>
</dbReference>
<dbReference type="PANTHER" id="PTHR16128">
    <property type="entry name" value="FAD/NAD(P)-BINDING OXIDOREDUCTASE FAMILY PROTEIN"/>
    <property type="match status" value="1"/>
</dbReference>
<organism evidence="2 3">
    <name type="scientific">Leptolyngbya boryana NIES-2135</name>
    <dbReference type="NCBI Taxonomy" id="1973484"/>
    <lineage>
        <taxon>Bacteria</taxon>
        <taxon>Bacillati</taxon>
        <taxon>Cyanobacteriota</taxon>
        <taxon>Cyanophyceae</taxon>
        <taxon>Leptolyngbyales</taxon>
        <taxon>Leptolyngbyaceae</taxon>
        <taxon>Leptolyngbya group</taxon>
        <taxon>Leptolyngbya</taxon>
    </lineage>
</organism>
<dbReference type="Gene3D" id="3.90.660.10">
    <property type="match status" value="1"/>
</dbReference>